<dbReference type="PROSITE" id="PS00450">
    <property type="entry name" value="ACONITASE_1"/>
    <property type="match status" value="1"/>
</dbReference>
<dbReference type="Pfam" id="PF00694">
    <property type="entry name" value="Aconitase_C"/>
    <property type="match status" value="1"/>
</dbReference>
<evidence type="ECO:0000256" key="7">
    <source>
        <dbReference type="RuleBase" id="RU361275"/>
    </source>
</evidence>
<dbReference type="Gene3D" id="3.30.499.10">
    <property type="entry name" value="Aconitase, domain 3"/>
    <property type="match status" value="2"/>
</dbReference>
<dbReference type="InterPro" id="IPR015931">
    <property type="entry name" value="Acnase/IPM_dHydase_lsu_aba_1/3"/>
</dbReference>
<dbReference type="Gene3D" id="6.10.190.10">
    <property type="match status" value="1"/>
</dbReference>
<dbReference type="InterPro" id="IPR000573">
    <property type="entry name" value="AconitaseA/IPMdHydase_ssu_swvl"/>
</dbReference>
<evidence type="ECO:0000259" key="9">
    <source>
        <dbReference type="Pfam" id="PF00694"/>
    </source>
</evidence>
<dbReference type="RefSeq" id="WP_295575355.1">
    <property type="nucleotide sequence ID" value="NZ_FLQR01000006.1"/>
</dbReference>
<comment type="similarity">
    <text evidence="2 7">Belongs to the aconitase/IPM isomerase family.</text>
</comment>
<dbReference type="FunFam" id="3.20.19.10:FF:000001">
    <property type="entry name" value="Aconitate hydratase"/>
    <property type="match status" value="1"/>
</dbReference>
<dbReference type="PRINTS" id="PR00415">
    <property type="entry name" value="ACONITASE"/>
</dbReference>
<dbReference type="EMBL" id="FLQR01000006">
    <property type="protein sequence ID" value="SBS72156.1"/>
    <property type="molecule type" value="Genomic_DNA"/>
</dbReference>
<dbReference type="UniPathway" id="UPA00946"/>
<name>A0A1Y5P0G5_9MICO</name>
<dbReference type="PANTHER" id="PTHR11670">
    <property type="entry name" value="ACONITASE/IRON-RESPONSIVE ELEMENT FAMILY MEMBER"/>
    <property type="match status" value="1"/>
</dbReference>
<proteinExistence type="inferred from homology"/>
<comment type="catalytic activity">
    <reaction evidence="7">
        <text>citrate = D-threo-isocitrate</text>
        <dbReference type="Rhea" id="RHEA:10336"/>
        <dbReference type="ChEBI" id="CHEBI:15562"/>
        <dbReference type="ChEBI" id="CHEBI:16947"/>
        <dbReference type="EC" id="4.2.1.3"/>
    </reaction>
</comment>
<evidence type="ECO:0000256" key="2">
    <source>
        <dbReference type="ARBA" id="ARBA00007185"/>
    </source>
</evidence>
<comment type="cofactor">
    <cofactor evidence="1">
        <name>[4Fe-4S] cluster</name>
        <dbReference type="ChEBI" id="CHEBI:49883"/>
    </cofactor>
</comment>
<sequence>MTVEQHLPGAAARYVPIHTEPGLNTMPYSIRILVENALRHSGADGADAQALRNWRESSAAGRAIDLFPSRIFLHDTNGVPTVVDLAAMREAARALGADPARVNPRIPAELVIDHSVIVDIFRSPDAVERNVDIEFERNAERYRFLRWGQEQFDQFAVVPPGTGIMHQINIEHLARVVEVRDGIAIPDVCLGTDSHTTMVDALGVIGWGIGGIEAEAVMLGEPYAMVVPKVIGIEMIGTLPVGSTATDLVLTITQRLREHGVVGTFVEFTGDGLSRMSVADRATIANMCPEFGATLAYFPIDQATIDYLRFTGRSPEHVALVEEYARAQHLWHEPTDPIDFDERIVVDLSTIVASVAGPRRPQDRVSLDVAKSTFRADLAELTAQSPDDPGFAIDSTGARGLRNGDVAIAAITSCTNTSNPEVMVAAGLLARNAAAYGLTAKPWVKSSLSPGSRVVTDYLDRAGLTPALDATGFRLVGFGCMTCIGASGPLIDDVQLAVREHGLSVAAVLSGNRNFDGRINPDVRLNYLMSPPLVIAYGIAGTMDIDFDREPLGIAQDGTPVMLADIWPSVVETRAVIAESITPQMFSAAYSDVFRGDAHWRALTTPTAATYEWDNTSTYLRLPPYFDGITSEPAPEWTLNGGRVLAYLGDQITTDHLSPAGAIPPHTPAGAYLTAQGVPRSQLNTYASRRGNHEVMMRGCLANVRLRNRLVPQREGGYTLSPVSGVERTIYDAALEARAADIPLLIIGGKLYGAGSSRDWAAKGPALLGVRVVLAESFERIHRSNLIGMGILPLEFEDGQSAESLHLTGRETFTVVGNPRSDDVVAVTADGITFPARVRLDTPRERTYFAHGGIMPFVLRQLIA</sequence>
<keyword evidence="4 7" id="KW-0408">Iron</keyword>
<dbReference type="GO" id="GO:0006099">
    <property type="term" value="P:tricarboxylic acid cycle"/>
    <property type="evidence" value="ECO:0007669"/>
    <property type="project" value="UniProtKB-UniPathway"/>
</dbReference>
<reference evidence="10" key="1">
    <citation type="submission" date="2016-03" db="EMBL/GenBank/DDBJ databases">
        <authorList>
            <person name="Ploux O."/>
        </authorList>
    </citation>
    <scope>NUCLEOTIDE SEQUENCE</scope>
    <source>
        <strain evidence="10">UC1</strain>
    </source>
</reference>
<evidence type="ECO:0000256" key="5">
    <source>
        <dbReference type="ARBA" id="ARBA00023014"/>
    </source>
</evidence>
<evidence type="ECO:0000259" key="8">
    <source>
        <dbReference type="Pfam" id="PF00330"/>
    </source>
</evidence>
<dbReference type="GO" id="GO:0046872">
    <property type="term" value="F:metal ion binding"/>
    <property type="evidence" value="ECO:0007669"/>
    <property type="project" value="UniProtKB-KW"/>
</dbReference>
<dbReference type="NCBIfam" id="NF006757">
    <property type="entry name" value="PRK09277.1"/>
    <property type="match status" value="1"/>
</dbReference>
<evidence type="ECO:0000256" key="4">
    <source>
        <dbReference type="ARBA" id="ARBA00023004"/>
    </source>
</evidence>
<dbReference type="InterPro" id="IPR036008">
    <property type="entry name" value="Aconitase_4Fe-4S_dom"/>
</dbReference>
<dbReference type="InterPro" id="IPR001030">
    <property type="entry name" value="Acoase/IPM_deHydtase_lsu_aba"/>
</dbReference>
<evidence type="ECO:0000256" key="1">
    <source>
        <dbReference type="ARBA" id="ARBA00001966"/>
    </source>
</evidence>
<evidence type="ECO:0000313" key="10">
    <source>
        <dbReference type="EMBL" id="SBS72156.1"/>
    </source>
</evidence>
<keyword evidence="3" id="KW-0479">Metal-binding</keyword>
<dbReference type="InterPro" id="IPR015928">
    <property type="entry name" value="Aconitase/3IPM_dehydase_swvl"/>
</dbReference>
<dbReference type="AlphaFoldDB" id="A0A1Y5P0G5"/>
<keyword evidence="5 7" id="KW-0411">Iron-sulfur</keyword>
<accession>A0A1Y5P0G5</accession>
<dbReference type="PROSITE" id="PS01244">
    <property type="entry name" value="ACONITASE_2"/>
    <property type="match status" value="1"/>
</dbReference>
<dbReference type="InterPro" id="IPR006249">
    <property type="entry name" value="Aconitase/IRP2"/>
</dbReference>
<feature type="domain" description="Aconitase A/isopropylmalate dehydratase small subunit swivel" evidence="9">
    <location>
        <begin position="671"/>
        <end position="798"/>
    </location>
</feature>
<gene>
    <name evidence="10" type="primary">acnA</name>
    <name evidence="10" type="ORF">MIPYR_20448</name>
</gene>
<comment type="function">
    <text evidence="7">Catalyzes the isomerization of citrate to isocitrate via cis-aconitate.</text>
</comment>
<dbReference type="EC" id="4.2.1.3" evidence="7"/>
<keyword evidence="7" id="KW-0004">4Fe-4S</keyword>
<keyword evidence="6 7" id="KW-0456">Lyase</keyword>
<dbReference type="Pfam" id="PF00330">
    <property type="entry name" value="Aconitase"/>
    <property type="match status" value="1"/>
</dbReference>
<dbReference type="InterPro" id="IPR018136">
    <property type="entry name" value="Aconitase_4Fe-4S_BS"/>
</dbReference>
<dbReference type="GO" id="GO:0051539">
    <property type="term" value="F:4 iron, 4 sulfur cluster binding"/>
    <property type="evidence" value="ECO:0007669"/>
    <property type="project" value="UniProtKB-KW"/>
</dbReference>
<evidence type="ECO:0000256" key="6">
    <source>
        <dbReference type="ARBA" id="ARBA00023239"/>
    </source>
</evidence>
<protein>
    <recommendedName>
        <fullName evidence="7">Aconitate hydratase</fullName>
        <shortName evidence="7">Aconitase</shortName>
        <ecNumber evidence="7">4.2.1.3</ecNumber>
    </recommendedName>
</protein>
<dbReference type="NCBIfam" id="NF009520">
    <property type="entry name" value="PRK12881.1"/>
    <property type="match status" value="1"/>
</dbReference>
<dbReference type="UniPathway" id="UPA00223">
    <property type="reaction ID" value="UER00718"/>
</dbReference>
<dbReference type="SUPFAM" id="SSF52016">
    <property type="entry name" value="LeuD/IlvD-like"/>
    <property type="match status" value="1"/>
</dbReference>
<dbReference type="Gene3D" id="3.20.19.10">
    <property type="entry name" value="Aconitase, domain 4"/>
    <property type="match status" value="1"/>
</dbReference>
<dbReference type="NCBIfam" id="TIGR01341">
    <property type="entry name" value="aconitase_1"/>
    <property type="match status" value="1"/>
</dbReference>
<dbReference type="SUPFAM" id="SSF53732">
    <property type="entry name" value="Aconitase iron-sulfur domain"/>
    <property type="match status" value="1"/>
</dbReference>
<dbReference type="GO" id="GO:0003994">
    <property type="term" value="F:aconitate hydratase activity"/>
    <property type="evidence" value="ECO:0007669"/>
    <property type="project" value="UniProtKB-EC"/>
</dbReference>
<feature type="domain" description="Aconitase/3-isopropylmalate dehydratase large subunit alpha/beta/alpha" evidence="8">
    <location>
        <begin position="60"/>
        <end position="541"/>
    </location>
</feature>
<organism evidence="10">
    <name type="scientific">uncultured Microbacterium sp</name>
    <dbReference type="NCBI Taxonomy" id="191216"/>
    <lineage>
        <taxon>Bacteria</taxon>
        <taxon>Bacillati</taxon>
        <taxon>Actinomycetota</taxon>
        <taxon>Actinomycetes</taxon>
        <taxon>Micrococcales</taxon>
        <taxon>Microbacteriaceae</taxon>
        <taxon>Microbacterium</taxon>
        <taxon>environmental samples</taxon>
    </lineage>
</organism>
<evidence type="ECO:0000256" key="3">
    <source>
        <dbReference type="ARBA" id="ARBA00022723"/>
    </source>
</evidence>